<dbReference type="EMBL" id="QOKW01000002">
    <property type="protein sequence ID" value="KAA0683308.1"/>
    <property type="molecule type" value="Genomic_DNA"/>
</dbReference>
<dbReference type="AlphaFoldDB" id="A0A9W7NMQ6"/>
<dbReference type="RefSeq" id="WP_149467351.1">
    <property type="nucleotide sequence ID" value="NZ_QOKW01000002.1"/>
</dbReference>
<proteinExistence type="predicted"/>
<evidence type="ECO:0000313" key="2">
    <source>
        <dbReference type="Proteomes" id="UP000480854"/>
    </source>
</evidence>
<dbReference type="Proteomes" id="UP000480854">
    <property type="component" value="Unassembled WGS sequence"/>
</dbReference>
<evidence type="ECO:0000313" key="1">
    <source>
        <dbReference type="EMBL" id="KAA0683308.1"/>
    </source>
</evidence>
<protein>
    <submittedName>
        <fullName evidence="1">Uncharacterized protein</fullName>
    </submittedName>
</protein>
<accession>A0A9W7NMQ6</accession>
<name>A0A9W7NMQ6_9PROT</name>
<sequence length="137" mass="15330">MLKLAQNANSKTDFLIAHPALSSADVDLEAVPLATLQTYVDTTYNNRRQYDFGKPNGSRTLAALEKASSTNKTTTCTVVWNIHQHQTRPLAAAGKTKHFTVKVPDEKSELHFYVNTDGSRIAFISFDATTYYEIKKF</sequence>
<gene>
    <name evidence="1" type="ORF">DS843_02625</name>
</gene>
<comment type="caution">
    <text evidence="1">The sequence shown here is derived from an EMBL/GenBank/DDBJ whole genome shotgun (WGS) entry which is preliminary data.</text>
</comment>
<keyword evidence="2" id="KW-1185">Reference proteome</keyword>
<organism evidence="1 2">
    <name type="scientific">Roseomonas genomospecies 6</name>
    <dbReference type="NCBI Taxonomy" id="214106"/>
    <lineage>
        <taxon>Bacteria</taxon>
        <taxon>Pseudomonadati</taxon>
        <taxon>Pseudomonadota</taxon>
        <taxon>Alphaproteobacteria</taxon>
        <taxon>Acetobacterales</taxon>
        <taxon>Roseomonadaceae</taxon>
        <taxon>Roseomonas</taxon>
    </lineage>
</organism>
<reference evidence="1 2" key="1">
    <citation type="submission" date="2018-07" db="EMBL/GenBank/DDBJ databases">
        <title>Genome sequence of Azospirillum sp. ATCC 49961.</title>
        <authorList>
            <person name="Sant'Anna F.H."/>
            <person name="Baldani J.I."/>
            <person name="Zilli J.E."/>
            <person name="Reis V.M."/>
            <person name="Hartmann A."/>
            <person name="Cruz L."/>
            <person name="de Souza E.M."/>
            <person name="de Oliveira Pedrosa F."/>
            <person name="Passaglia L.M.P."/>
        </authorList>
    </citation>
    <scope>NUCLEOTIDE SEQUENCE [LARGE SCALE GENOMIC DNA]</scope>
    <source>
        <strain evidence="1 2">ATCC 49961</strain>
    </source>
</reference>